<sequence length="40" mass="4695">MEKNINSKEIFKGKNTVVIVHDGQEYYLRITKSNKLILTK</sequence>
<keyword evidence="2" id="KW-1185">Reference proteome</keyword>
<gene>
    <name evidence="1" type="primary">hemP</name>
    <name evidence="1" type="ORF">FDK22_05645</name>
</gene>
<dbReference type="Proteomes" id="UP000308901">
    <property type="component" value="Unassembled WGS sequence"/>
</dbReference>
<comment type="caution">
    <text evidence="1">The sequence shown here is derived from an EMBL/GenBank/DDBJ whole genome shotgun (WGS) entry which is preliminary data.</text>
</comment>
<protein>
    <submittedName>
        <fullName evidence="1">Hemin uptake protein HemP</fullName>
    </submittedName>
</protein>
<accession>A0A5R8Y260</accession>
<dbReference type="RefSeq" id="WP_138151937.1">
    <property type="nucleotide sequence ID" value="NZ_VANU01000002.1"/>
</dbReference>
<dbReference type="OrthoDB" id="5348353at2"/>
<proteinExistence type="predicted"/>
<organism evidence="1 2">
    <name type="scientific">Arcobacter arenosus</name>
    <dbReference type="NCBI Taxonomy" id="2576037"/>
    <lineage>
        <taxon>Bacteria</taxon>
        <taxon>Pseudomonadati</taxon>
        <taxon>Campylobacterota</taxon>
        <taxon>Epsilonproteobacteria</taxon>
        <taxon>Campylobacterales</taxon>
        <taxon>Arcobacteraceae</taxon>
        <taxon>Arcobacter</taxon>
    </lineage>
</organism>
<reference evidence="1 2" key="1">
    <citation type="submission" date="2019-05" db="EMBL/GenBank/DDBJ databases">
        <title>Arcobacter sp. nov., isolated from sea sediment.</title>
        <authorList>
            <person name="Kim W."/>
        </authorList>
    </citation>
    <scope>NUCLEOTIDE SEQUENCE [LARGE SCALE GENOMIC DNA]</scope>
    <source>
        <strain evidence="1 2">CAU 1517</strain>
    </source>
</reference>
<evidence type="ECO:0000313" key="2">
    <source>
        <dbReference type="Proteomes" id="UP000308901"/>
    </source>
</evidence>
<dbReference type="EMBL" id="VANU01000002">
    <property type="protein sequence ID" value="TLP39354.1"/>
    <property type="molecule type" value="Genomic_DNA"/>
</dbReference>
<name>A0A5R8Y260_9BACT</name>
<dbReference type="Pfam" id="PF10636">
    <property type="entry name" value="hemP"/>
    <property type="match status" value="1"/>
</dbReference>
<dbReference type="InterPro" id="IPR019600">
    <property type="entry name" value="Hemin_uptake_protein_HemP"/>
</dbReference>
<dbReference type="Gene3D" id="2.10.70.10">
    <property type="entry name" value="Complement Module, domain 1"/>
    <property type="match status" value="1"/>
</dbReference>
<evidence type="ECO:0000313" key="1">
    <source>
        <dbReference type="EMBL" id="TLP39354.1"/>
    </source>
</evidence>
<dbReference type="AlphaFoldDB" id="A0A5R8Y260"/>